<name>A0AAD2ECU9_9LAMI</name>
<dbReference type="InterPro" id="IPR022776">
    <property type="entry name" value="TRM13/UPF0224_CHHC_Znf_dom"/>
</dbReference>
<feature type="compositionally biased region" description="Basic and acidic residues" evidence="4">
    <location>
        <begin position="643"/>
        <end position="672"/>
    </location>
</feature>
<dbReference type="Pfam" id="PF05253">
    <property type="entry name" value="zf-U11-48K"/>
    <property type="match status" value="1"/>
</dbReference>
<feature type="region of interest" description="Disordered" evidence="4">
    <location>
        <begin position="345"/>
        <end position="366"/>
    </location>
</feature>
<dbReference type="InterPro" id="IPR051591">
    <property type="entry name" value="UPF0224_FAM112_RNA_Proc"/>
</dbReference>
<feature type="compositionally biased region" description="Basic and acidic residues" evidence="4">
    <location>
        <begin position="625"/>
        <end position="636"/>
    </location>
</feature>
<feature type="compositionally biased region" description="Basic and acidic residues" evidence="4">
    <location>
        <begin position="601"/>
        <end position="615"/>
    </location>
</feature>
<feature type="region of interest" description="Disordered" evidence="4">
    <location>
        <begin position="546"/>
        <end position="710"/>
    </location>
</feature>
<dbReference type="GO" id="GO:0008270">
    <property type="term" value="F:zinc ion binding"/>
    <property type="evidence" value="ECO:0007669"/>
    <property type="project" value="UniProtKB-KW"/>
</dbReference>
<feature type="compositionally biased region" description="Basic and acidic residues" evidence="4">
    <location>
        <begin position="679"/>
        <end position="710"/>
    </location>
</feature>
<keyword evidence="1" id="KW-0479">Metal-binding</keyword>
<evidence type="ECO:0000256" key="2">
    <source>
        <dbReference type="ARBA" id="ARBA00022771"/>
    </source>
</evidence>
<evidence type="ECO:0000313" key="6">
    <source>
        <dbReference type="EMBL" id="CAI9787167.1"/>
    </source>
</evidence>
<dbReference type="PANTHER" id="PTHR21402:SF10">
    <property type="entry name" value="U11_U12 SMALL NUCLEAR RIBONUCLEOPROTEIN 48 KDA PROTEIN"/>
    <property type="match status" value="1"/>
</dbReference>
<evidence type="ECO:0000256" key="1">
    <source>
        <dbReference type="ARBA" id="ARBA00022723"/>
    </source>
</evidence>
<gene>
    <name evidence="6" type="ORF">FPE_LOCUS34597</name>
</gene>
<keyword evidence="3" id="KW-0862">Zinc</keyword>
<feature type="compositionally biased region" description="Basic and acidic residues" evidence="4">
    <location>
        <begin position="563"/>
        <end position="574"/>
    </location>
</feature>
<dbReference type="PANTHER" id="PTHR21402">
    <property type="entry name" value="GAMETOCYTE SPECIFIC FACTOR 1-RELATED"/>
    <property type="match status" value="1"/>
</dbReference>
<dbReference type="Proteomes" id="UP000834106">
    <property type="component" value="Chromosome 23"/>
</dbReference>
<keyword evidence="2" id="KW-0863">Zinc-finger</keyword>
<dbReference type="EMBL" id="OU503058">
    <property type="protein sequence ID" value="CAI9787167.1"/>
    <property type="molecule type" value="Genomic_DNA"/>
</dbReference>
<accession>A0AAD2ECU9</accession>
<evidence type="ECO:0000256" key="3">
    <source>
        <dbReference type="ARBA" id="ARBA00022833"/>
    </source>
</evidence>
<organism evidence="6 7">
    <name type="scientific">Fraxinus pennsylvanica</name>
    <dbReference type="NCBI Taxonomy" id="56036"/>
    <lineage>
        <taxon>Eukaryota</taxon>
        <taxon>Viridiplantae</taxon>
        <taxon>Streptophyta</taxon>
        <taxon>Embryophyta</taxon>
        <taxon>Tracheophyta</taxon>
        <taxon>Spermatophyta</taxon>
        <taxon>Magnoliopsida</taxon>
        <taxon>eudicotyledons</taxon>
        <taxon>Gunneridae</taxon>
        <taxon>Pentapetalae</taxon>
        <taxon>asterids</taxon>
        <taxon>lamiids</taxon>
        <taxon>Lamiales</taxon>
        <taxon>Oleaceae</taxon>
        <taxon>Oleeae</taxon>
        <taxon>Fraxinus</taxon>
    </lineage>
</organism>
<feature type="domain" description="CHHC U11-48K-type" evidence="5">
    <location>
        <begin position="54"/>
        <end position="81"/>
    </location>
</feature>
<evidence type="ECO:0000259" key="5">
    <source>
        <dbReference type="PROSITE" id="PS51800"/>
    </source>
</evidence>
<reference evidence="6" key="1">
    <citation type="submission" date="2023-05" db="EMBL/GenBank/DDBJ databases">
        <authorList>
            <person name="Huff M."/>
        </authorList>
    </citation>
    <scope>NUCLEOTIDE SEQUENCE</scope>
</reference>
<dbReference type="AlphaFoldDB" id="A0AAD2ECU9"/>
<sequence length="710" mass="80527">MNYPPPFKGHPPLSTAISPPSTPLSALSALLNLTDTALRSLPTPLPANAASPSLLQCPFNPNHRLPPSSLFSHFLHCPSPISLPPLHYPYTLHSSSSAASTTPLNQLDPSSDLCLSLENFLDCTNFFYSNCPGVVTLTNNETSTSAVSPPMLTLPGFLSIECGNFNNNPSKELMGFLVNSIRLLPSEIWAVGNETEAWSGFPTAYSYRILRSILRLRDDKLLRLRKWILAESPKYGVVIDFAMRDHLVLLVRLCLKAMVREAFGLSGSLFRDEEEKTEDQELGLSKGSFACPVLVEVLLWLASVLSILYGEVNGKFFAINMLKQCVLDSSLSASLFPLEHKDSESSDLERVDDEMKESPDSSVSIVYSEESERNSIELPTVCGSTILVSQVAAAVAALHERSMIEERIRALRASRTLSTYQRNVEHAHVSHKADEERKNRSDYRPIIEHDGLLWQRSRNQDTNKVKTREELLAEERDYKRRRTSYRGKKSKRNTIEVMRDIIEEYMEEIKSSGGIGCIGKGIEEAEALSSEKFSVLDSSTGIFDTRKSLPDMVEGSGGRSHSYRKEFHTRYDSKDFEDDNENHRRDPKRQYGYQDFNAGIEKVKHNRDDYSRSLDGRNSSNHSCEQTHSRGKRDYIEVSGEGSSRRSDRSHSKSHDRSSHKRERDEDNWEHRDRRRSKTDKDRRSDYKLRNEFVDRYDPSHSHDTHGDDV</sequence>
<evidence type="ECO:0000256" key="4">
    <source>
        <dbReference type="SAM" id="MobiDB-lite"/>
    </source>
</evidence>
<dbReference type="PROSITE" id="PS51800">
    <property type="entry name" value="ZF_CHHC_U11_48K"/>
    <property type="match status" value="1"/>
</dbReference>
<proteinExistence type="predicted"/>
<protein>
    <recommendedName>
        <fullName evidence="5">CHHC U11-48K-type domain-containing protein</fullName>
    </recommendedName>
</protein>
<evidence type="ECO:0000313" key="7">
    <source>
        <dbReference type="Proteomes" id="UP000834106"/>
    </source>
</evidence>
<keyword evidence="7" id="KW-1185">Reference proteome</keyword>